<dbReference type="STRING" id="667725.A0A0L0FEL3"/>
<dbReference type="InterPro" id="IPR011009">
    <property type="entry name" value="Kinase-like_dom_sf"/>
</dbReference>
<organism evidence="2 3">
    <name type="scientific">Sphaeroforma arctica JP610</name>
    <dbReference type="NCBI Taxonomy" id="667725"/>
    <lineage>
        <taxon>Eukaryota</taxon>
        <taxon>Ichthyosporea</taxon>
        <taxon>Ichthyophonida</taxon>
        <taxon>Sphaeroforma</taxon>
    </lineage>
</organism>
<dbReference type="Gene3D" id="1.10.510.10">
    <property type="entry name" value="Transferase(Phosphotransferase) domain 1"/>
    <property type="match status" value="1"/>
</dbReference>
<dbReference type="GeneID" id="25912790"/>
<feature type="compositionally biased region" description="Polar residues" evidence="1">
    <location>
        <begin position="164"/>
        <end position="173"/>
    </location>
</feature>
<dbReference type="Proteomes" id="UP000054560">
    <property type="component" value="Unassembled WGS sequence"/>
</dbReference>
<proteinExistence type="predicted"/>
<reference evidence="2 3" key="1">
    <citation type="submission" date="2011-02" db="EMBL/GenBank/DDBJ databases">
        <title>The Genome Sequence of Sphaeroforma arctica JP610.</title>
        <authorList>
            <consortium name="The Broad Institute Genome Sequencing Platform"/>
            <person name="Russ C."/>
            <person name="Cuomo C."/>
            <person name="Young S.K."/>
            <person name="Zeng Q."/>
            <person name="Gargeya S."/>
            <person name="Alvarado L."/>
            <person name="Berlin A."/>
            <person name="Chapman S.B."/>
            <person name="Chen Z."/>
            <person name="Freedman E."/>
            <person name="Gellesch M."/>
            <person name="Goldberg J."/>
            <person name="Griggs A."/>
            <person name="Gujja S."/>
            <person name="Heilman E."/>
            <person name="Heiman D."/>
            <person name="Howarth C."/>
            <person name="Mehta T."/>
            <person name="Neiman D."/>
            <person name="Pearson M."/>
            <person name="Roberts A."/>
            <person name="Saif S."/>
            <person name="Shea T."/>
            <person name="Shenoy N."/>
            <person name="Sisk P."/>
            <person name="Stolte C."/>
            <person name="Sykes S."/>
            <person name="White J."/>
            <person name="Yandava C."/>
            <person name="Burger G."/>
            <person name="Gray M.W."/>
            <person name="Holland P.W.H."/>
            <person name="King N."/>
            <person name="Lang F.B.F."/>
            <person name="Roger A.J."/>
            <person name="Ruiz-Trillo I."/>
            <person name="Haas B."/>
            <person name="Nusbaum C."/>
            <person name="Birren B."/>
        </authorList>
    </citation>
    <scope>NUCLEOTIDE SEQUENCE [LARGE SCALE GENOMIC DNA]</scope>
    <source>
        <strain evidence="2 3">JP610</strain>
    </source>
</reference>
<feature type="region of interest" description="Disordered" evidence="1">
    <location>
        <begin position="67"/>
        <end position="94"/>
    </location>
</feature>
<protein>
    <recommendedName>
        <fullName evidence="4">AGC-kinase C-terminal domain-containing protein</fullName>
    </recommendedName>
</protein>
<name>A0A0L0FEL3_9EUKA</name>
<accession>A0A0L0FEL3</accession>
<evidence type="ECO:0000313" key="2">
    <source>
        <dbReference type="EMBL" id="KNC75185.1"/>
    </source>
</evidence>
<dbReference type="Gene3D" id="3.30.200.20">
    <property type="entry name" value="Phosphorylase Kinase, domain 1"/>
    <property type="match status" value="1"/>
</dbReference>
<dbReference type="RefSeq" id="XP_014149087.1">
    <property type="nucleotide sequence ID" value="XM_014293612.1"/>
</dbReference>
<dbReference type="eggNOG" id="KOG0606">
    <property type="taxonomic scope" value="Eukaryota"/>
</dbReference>
<evidence type="ECO:0000256" key="1">
    <source>
        <dbReference type="SAM" id="MobiDB-lite"/>
    </source>
</evidence>
<sequence length="186" mass="20743">MSYEAYDLINQLLNRTPTARPSLGQMKQHPFFHDIQWDKLLLSPGPFIPSPGDGEDTKYFCVREGEASGAGDQPTRYSMVDNAPSTPQEDTDVNDDKMEVDDIAEVANIDAGIFNSFDEKVAHNLQGMNGQMVKHIRQRRAQSLASVKNRNIKEDDANPSHITSVKRTVSSQHPGMKMPVLPDYGL</sequence>
<dbReference type="EMBL" id="KQ243795">
    <property type="protein sequence ID" value="KNC75185.1"/>
    <property type="molecule type" value="Genomic_DNA"/>
</dbReference>
<dbReference type="SUPFAM" id="SSF56112">
    <property type="entry name" value="Protein kinase-like (PK-like)"/>
    <property type="match status" value="1"/>
</dbReference>
<evidence type="ECO:0000313" key="3">
    <source>
        <dbReference type="Proteomes" id="UP000054560"/>
    </source>
</evidence>
<dbReference type="AlphaFoldDB" id="A0A0L0FEL3"/>
<feature type="region of interest" description="Disordered" evidence="1">
    <location>
        <begin position="164"/>
        <end position="186"/>
    </location>
</feature>
<keyword evidence="3" id="KW-1185">Reference proteome</keyword>
<evidence type="ECO:0008006" key="4">
    <source>
        <dbReference type="Google" id="ProtNLM"/>
    </source>
</evidence>
<gene>
    <name evidence="2" type="ORF">SARC_12286</name>
</gene>
<dbReference type="OrthoDB" id="162894at2759"/>